<evidence type="ECO:0000256" key="1">
    <source>
        <dbReference type="SAM" id="SignalP"/>
    </source>
</evidence>
<evidence type="ECO:0000313" key="3">
    <source>
        <dbReference type="Proteomes" id="UP000191056"/>
    </source>
</evidence>
<dbReference type="OrthoDB" id="41208at2"/>
<dbReference type="Proteomes" id="UP000191056">
    <property type="component" value="Unassembled WGS sequence"/>
</dbReference>
<proteinExistence type="predicted"/>
<sequence length="433" mass="47139">MIKRVKKIMTAVLVTAMTFSLAACSSNKSADNSSGESGPIKLTMWHQSVGDTDPTAKLLVEAVDQWNKDHPNIIVEQDGVTGEQYKTKIKTALAADEAPDIEYMWGGSFVGPYIEAGNMLPIDQYITPEIKDKLIKGTIDGCVVKGKTYSLPMYTFIASLYCNKELFDKAGAKIPTTYDELLDAVKKLRAANITPIALGEKDRWPGMYWFDIMAMRQAGNSAVMTAMKDPSKFKSPEFVAAAKKMQELADAGAFNDSMFSMSYDEMLGAFTGGNSAMMFQANWVTSPIDDPSAATSGKVVAVPFPLFKDGAGKITEFYGGGVDGFYVNANTKHPKEAVEFLSYLSEKIGKEGYLANAGLACWDTKDLDTSKLSPLTKQAADLMATGTSYVTWWDNILPATSAETHKNAIAELLGKKITPEQFCDEMSKVEAAK</sequence>
<keyword evidence="3" id="KW-1185">Reference proteome</keyword>
<dbReference type="RefSeq" id="WP_079437768.1">
    <property type="nucleotide sequence ID" value="NZ_MZGT01000002.1"/>
</dbReference>
<dbReference type="AlphaFoldDB" id="A0A1V4J1N2"/>
<dbReference type="Pfam" id="PF01547">
    <property type="entry name" value="SBP_bac_1"/>
    <property type="match status" value="1"/>
</dbReference>
<dbReference type="InterPro" id="IPR006059">
    <property type="entry name" value="SBP"/>
</dbReference>
<organism evidence="2 3">
    <name type="scientific">Clostridium chromiireducens</name>
    <dbReference type="NCBI Taxonomy" id="225345"/>
    <lineage>
        <taxon>Bacteria</taxon>
        <taxon>Bacillati</taxon>
        <taxon>Bacillota</taxon>
        <taxon>Clostridia</taxon>
        <taxon>Eubacteriales</taxon>
        <taxon>Clostridiaceae</taxon>
        <taxon>Clostridium</taxon>
    </lineage>
</organism>
<keyword evidence="1" id="KW-0732">Signal</keyword>
<dbReference type="PANTHER" id="PTHR43649">
    <property type="entry name" value="ARABINOSE-BINDING PROTEIN-RELATED"/>
    <property type="match status" value="1"/>
</dbReference>
<dbReference type="InterPro" id="IPR050490">
    <property type="entry name" value="Bact_solute-bd_prot1"/>
</dbReference>
<feature type="signal peptide" evidence="1">
    <location>
        <begin position="1"/>
        <end position="22"/>
    </location>
</feature>
<dbReference type="EMBL" id="MZGT01000002">
    <property type="protein sequence ID" value="OPJ66073.1"/>
    <property type="molecule type" value="Genomic_DNA"/>
</dbReference>
<protein>
    <submittedName>
        <fullName evidence="2">Multiple sugar-binding protein</fullName>
    </submittedName>
</protein>
<dbReference type="SUPFAM" id="SSF53850">
    <property type="entry name" value="Periplasmic binding protein-like II"/>
    <property type="match status" value="1"/>
</dbReference>
<comment type="caution">
    <text evidence="2">The sequence shown here is derived from an EMBL/GenBank/DDBJ whole genome shotgun (WGS) entry which is preliminary data.</text>
</comment>
<accession>A0A1V4J1N2</accession>
<feature type="chain" id="PRO_5038740969" evidence="1">
    <location>
        <begin position="23"/>
        <end position="433"/>
    </location>
</feature>
<reference evidence="2 3" key="1">
    <citation type="submission" date="2017-03" db="EMBL/GenBank/DDBJ databases">
        <title>Genome sequence of Clostridium chromiireducens DSM 23318.</title>
        <authorList>
            <person name="Poehlein A."/>
            <person name="Daniel R."/>
        </authorList>
    </citation>
    <scope>NUCLEOTIDE SEQUENCE [LARGE SCALE GENOMIC DNA]</scope>
    <source>
        <strain evidence="2 3">DSM 23318</strain>
    </source>
</reference>
<evidence type="ECO:0000313" key="2">
    <source>
        <dbReference type="EMBL" id="OPJ66073.1"/>
    </source>
</evidence>
<dbReference type="PANTHER" id="PTHR43649:SF14">
    <property type="entry name" value="BLR3389 PROTEIN"/>
    <property type="match status" value="1"/>
</dbReference>
<gene>
    <name evidence="2" type="primary">msmE_1</name>
    <name evidence="2" type="ORF">CLCHR_01740</name>
</gene>
<dbReference type="Gene3D" id="3.40.190.10">
    <property type="entry name" value="Periplasmic binding protein-like II"/>
    <property type="match status" value="2"/>
</dbReference>
<name>A0A1V4J1N2_9CLOT</name>
<dbReference type="PROSITE" id="PS51257">
    <property type="entry name" value="PROKAR_LIPOPROTEIN"/>
    <property type="match status" value="1"/>
</dbReference>
<dbReference type="STRING" id="225345.CLCHR_01740"/>